<accession>A0A7J6LJA4</accession>
<dbReference type="AlphaFoldDB" id="A0A7J6LJA4"/>
<dbReference type="EMBL" id="JAAPAO010000463">
    <property type="protein sequence ID" value="KAF4659196.1"/>
    <property type="molecule type" value="Genomic_DNA"/>
</dbReference>
<feature type="chain" id="PRO_5029788359" description="subtilisin" evidence="4">
    <location>
        <begin position="19"/>
        <end position="136"/>
    </location>
</feature>
<evidence type="ECO:0000256" key="2">
    <source>
        <dbReference type="ARBA" id="ARBA00023619"/>
    </source>
</evidence>
<comment type="similarity">
    <text evidence="3">Belongs to the peptidase S8 family.</text>
</comment>
<dbReference type="EC" id="3.4.21.62" evidence="2"/>
<dbReference type="InterPro" id="IPR000209">
    <property type="entry name" value="Peptidase_S8/S53_dom"/>
</dbReference>
<protein>
    <recommendedName>
        <fullName evidence="2">subtilisin</fullName>
        <ecNumber evidence="2">3.4.21.62</ecNumber>
    </recommendedName>
</protein>
<comment type="catalytic activity">
    <reaction evidence="1">
        <text>Hydrolysis of proteins with broad specificity for peptide bonds, and a preference for a large uncharged residue in P1. Hydrolyzes peptide amides.</text>
        <dbReference type="EC" id="3.4.21.62"/>
    </reaction>
</comment>
<dbReference type="SUPFAM" id="SSF52743">
    <property type="entry name" value="Subtilisin-like"/>
    <property type="match status" value="1"/>
</dbReference>
<feature type="non-terminal residue" evidence="6">
    <location>
        <position position="136"/>
    </location>
</feature>
<dbReference type="Proteomes" id="UP000591131">
    <property type="component" value="Unassembled WGS sequence"/>
</dbReference>
<organism evidence="6 7">
    <name type="scientific">Perkinsus chesapeaki</name>
    <name type="common">Clam parasite</name>
    <name type="synonym">Perkinsus andrewsi</name>
    <dbReference type="NCBI Taxonomy" id="330153"/>
    <lineage>
        <taxon>Eukaryota</taxon>
        <taxon>Sar</taxon>
        <taxon>Alveolata</taxon>
        <taxon>Perkinsozoa</taxon>
        <taxon>Perkinsea</taxon>
        <taxon>Perkinsida</taxon>
        <taxon>Perkinsidae</taxon>
        <taxon>Perkinsus</taxon>
    </lineage>
</organism>
<evidence type="ECO:0000256" key="3">
    <source>
        <dbReference type="PROSITE-ProRule" id="PRU01240"/>
    </source>
</evidence>
<gene>
    <name evidence="6" type="ORF">FOL47_007693</name>
</gene>
<dbReference type="Pfam" id="PF00082">
    <property type="entry name" value="Peptidase_S8"/>
    <property type="match status" value="1"/>
</dbReference>
<dbReference type="Gene3D" id="3.40.50.200">
    <property type="entry name" value="Peptidase S8/S53 domain"/>
    <property type="match status" value="1"/>
</dbReference>
<dbReference type="InterPro" id="IPR036852">
    <property type="entry name" value="Peptidase_S8/S53_dom_sf"/>
</dbReference>
<keyword evidence="7" id="KW-1185">Reference proteome</keyword>
<feature type="domain" description="Peptidase S8/S53" evidence="5">
    <location>
        <begin position="54"/>
        <end position="129"/>
    </location>
</feature>
<reference evidence="6 7" key="1">
    <citation type="submission" date="2020-04" db="EMBL/GenBank/DDBJ databases">
        <title>Perkinsus chesapeaki whole genome sequence.</title>
        <authorList>
            <person name="Bogema D.R."/>
        </authorList>
    </citation>
    <scope>NUCLEOTIDE SEQUENCE [LARGE SCALE GENOMIC DNA]</scope>
    <source>
        <strain evidence="6">ATCC PRA-425</strain>
    </source>
</reference>
<evidence type="ECO:0000256" key="4">
    <source>
        <dbReference type="SAM" id="SignalP"/>
    </source>
</evidence>
<evidence type="ECO:0000313" key="7">
    <source>
        <dbReference type="Proteomes" id="UP000591131"/>
    </source>
</evidence>
<sequence length="136" mass="14734">MTVPIWMVFFSLYGTGLSKDPNDPFYREHQQNYLEAIKAPEAWDRIYDVPKANQTVIAVIGQGMMSDHEDLRHNAIPGYNMIDKNTNTSDRDGTGTNVAGAAGAVTNNSIGIAGIAGTVKLMPIVYDATNDNTIAA</sequence>
<keyword evidence="4" id="KW-0732">Signal</keyword>
<evidence type="ECO:0000256" key="1">
    <source>
        <dbReference type="ARBA" id="ARBA00023529"/>
    </source>
</evidence>
<dbReference type="GO" id="GO:0006508">
    <property type="term" value="P:proteolysis"/>
    <property type="evidence" value="ECO:0007669"/>
    <property type="project" value="InterPro"/>
</dbReference>
<evidence type="ECO:0000313" key="6">
    <source>
        <dbReference type="EMBL" id="KAF4659196.1"/>
    </source>
</evidence>
<comment type="caution">
    <text evidence="6">The sequence shown here is derived from an EMBL/GenBank/DDBJ whole genome shotgun (WGS) entry which is preliminary data.</text>
</comment>
<dbReference type="PROSITE" id="PS51892">
    <property type="entry name" value="SUBTILASE"/>
    <property type="match status" value="1"/>
</dbReference>
<feature type="signal peptide" evidence="4">
    <location>
        <begin position="1"/>
        <end position="18"/>
    </location>
</feature>
<evidence type="ECO:0000259" key="5">
    <source>
        <dbReference type="Pfam" id="PF00082"/>
    </source>
</evidence>
<proteinExistence type="inferred from homology"/>
<comment type="caution">
    <text evidence="3">Lacks conserved residue(s) required for the propagation of feature annotation.</text>
</comment>
<name>A0A7J6LJA4_PERCH</name>
<dbReference type="GO" id="GO:0004252">
    <property type="term" value="F:serine-type endopeptidase activity"/>
    <property type="evidence" value="ECO:0007669"/>
    <property type="project" value="UniProtKB-EC"/>
</dbReference>